<evidence type="ECO:0000256" key="9">
    <source>
        <dbReference type="ARBA" id="ARBA00047314"/>
    </source>
</evidence>
<feature type="active site" description="Proton acceptor" evidence="13">
    <location>
        <position position="1083"/>
    </location>
</feature>
<dbReference type="SMART" id="SM00100">
    <property type="entry name" value="cNMP"/>
    <property type="match status" value="3"/>
</dbReference>
<evidence type="ECO:0000256" key="1">
    <source>
        <dbReference type="ARBA" id="ARBA00004643"/>
    </source>
</evidence>
<dbReference type="CDD" id="cd00038">
    <property type="entry name" value="CAP_ED"/>
    <property type="match status" value="3"/>
</dbReference>
<gene>
    <name evidence="18" type="ORF">GSOID_T00005815001</name>
</gene>
<feature type="compositionally biased region" description="Polar residues" evidence="14">
    <location>
        <begin position="341"/>
        <end position="362"/>
    </location>
</feature>
<dbReference type="InterPro" id="IPR050301">
    <property type="entry name" value="NTE"/>
</dbReference>
<evidence type="ECO:0000256" key="3">
    <source>
        <dbReference type="ARBA" id="ARBA00022692"/>
    </source>
</evidence>
<evidence type="ECO:0008006" key="20">
    <source>
        <dbReference type="Google" id="ProtNLM"/>
    </source>
</evidence>
<organism evidence="18 19">
    <name type="scientific">Oikopleura dioica</name>
    <name type="common">Tunicate</name>
    <dbReference type="NCBI Taxonomy" id="34765"/>
    <lineage>
        <taxon>Eukaryota</taxon>
        <taxon>Metazoa</taxon>
        <taxon>Chordata</taxon>
        <taxon>Tunicata</taxon>
        <taxon>Appendicularia</taxon>
        <taxon>Copelata</taxon>
        <taxon>Oikopleuridae</taxon>
        <taxon>Oikopleura</taxon>
    </lineage>
</organism>
<comment type="catalytic activity">
    <reaction evidence="10">
        <text>1-hexadecanoyl-sn-glycero-3-phosphate + H2O = sn-glycerol 3-phosphate + hexadecanoate + H(+)</text>
        <dbReference type="Rhea" id="RHEA:49092"/>
        <dbReference type="ChEBI" id="CHEBI:7896"/>
        <dbReference type="ChEBI" id="CHEBI:15377"/>
        <dbReference type="ChEBI" id="CHEBI:15378"/>
        <dbReference type="ChEBI" id="CHEBI:57518"/>
        <dbReference type="ChEBI" id="CHEBI:57597"/>
    </reaction>
    <physiologicalReaction direction="left-to-right" evidence="10">
        <dbReference type="Rhea" id="RHEA:49093"/>
    </physiologicalReaction>
</comment>
<keyword evidence="19" id="KW-1185">Reference proteome</keyword>
<evidence type="ECO:0000256" key="5">
    <source>
        <dbReference type="ARBA" id="ARBA00022963"/>
    </source>
</evidence>
<dbReference type="SUPFAM" id="SSF51206">
    <property type="entry name" value="cAMP-binding domain-like"/>
    <property type="match status" value="3"/>
</dbReference>
<evidence type="ECO:0000256" key="12">
    <source>
        <dbReference type="ARBA" id="ARBA00048656"/>
    </source>
</evidence>
<feature type="region of interest" description="Disordered" evidence="14">
    <location>
        <begin position="333"/>
        <end position="372"/>
    </location>
</feature>
<evidence type="ECO:0000256" key="8">
    <source>
        <dbReference type="ARBA" id="ARBA00023136"/>
    </source>
</evidence>
<feature type="active site" description="Nucleophile" evidence="13">
    <location>
        <position position="963"/>
    </location>
</feature>
<keyword evidence="8 15" id="KW-0472">Membrane</keyword>
<dbReference type="OrthoDB" id="421051at2759"/>
<evidence type="ECO:0000256" key="7">
    <source>
        <dbReference type="ARBA" id="ARBA00023098"/>
    </source>
</evidence>
<dbReference type="Pfam" id="PF00027">
    <property type="entry name" value="cNMP_binding"/>
    <property type="match status" value="3"/>
</dbReference>
<comment type="similarity">
    <text evidence="2">Belongs to the NTE family.</text>
</comment>
<name>E4WSS2_OIKDI</name>
<comment type="caution">
    <text evidence="13">Lacks conserved residue(s) required for the propagation of feature annotation.</text>
</comment>
<dbReference type="PANTHER" id="PTHR14226">
    <property type="entry name" value="NEUROPATHY TARGET ESTERASE/SWISS CHEESE D.MELANOGASTER"/>
    <property type="match status" value="1"/>
</dbReference>
<dbReference type="GO" id="GO:0005789">
    <property type="term" value="C:endoplasmic reticulum membrane"/>
    <property type="evidence" value="ECO:0007669"/>
    <property type="project" value="UniProtKB-SubCell"/>
</dbReference>
<evidence type="ECO:0000256" key="10">
    <source>
        <dbReference type="ARBA" id="ARBA00048133"/>
    </source>
</evidence>
<evidence type="ECO:0000256" key="2">
    <source>
        <dbReference type="ARBA" id="ARBA00006636"/>
    </source>
</evidence>
<dbReference type="Pfam" id="PF24179">
    <property type="entry name" value="NTE_Ploop"/>
    <property type="match status" value="1"/>
</dbReference>
<dbReference type="PROSITE" id="PS51635">
    <property type="entry name" value="PNPLA"/>
    <property type="match status" value="1"/>
</dbReference>
<dbReference type="Gene3D" id="2.60.120.10">
    <property type="entry name" value="Jelly Rolls"/>
    <property type="match status" value="3"/>
</dbReference>
<dbReference type="SUPFAM" id="SSF52151">
    <property type="entry name" value="FabD/lysophospholipase-like"/>
    <property type="match status" value="1"/>
</dbReference>
<feature type="domain" description="Cyclic nucleotide-binding" evidence="16">
    <location>
        <begin position="182"/>
        <end position="276"/>
    </location>
</feature>
<evidence type="ECO:0000256" key="4">
    <source>
        <dbReference type="ARBA" id="ARBA00022801"/>
    </source>
</evidence>
<evidence type="ECO:0000256" key="13">
    <source>
        <dbReference type="PROSITE-ProRule" id="PRU01161"/>
    </source>
</evidence>
<dbReference type="InterPro" id="IPR000595">
    <property type="entry name" value="cNMP-bd_dom"/>
</dbReference>
<dbReference type="FunFam" id="2.60.120.10:FF:000022">
    <property type="entry name" value="Patatin like phospholipase domain containing 7"/>
    <property type="match status" value="1"/>
</dbReference>
<evidence type="ECO:0000259" key="17">
    <source>
        <dbReference type="PROSITE" id="PS51635"/>
    </source>
</evidence>
<evidence type="ECO:0000313" key="18">
    <source>
        <dbReference type="EMBL" id="CBY06753.1"/>
    </source>
</evidence>
<protein>
    <recommendedName>
        <fullName evidence="20">Patatin-like phospholipase domain-containing protein 7</fullName>
    </recommendedName>
</protein>
<evidence type="ECO:0000256" key="6">
    <source>
        <dbReference type="ARBA" id="ARBA00022989"/>
    </source>
</evidence>
<proteinExistence type="inferred from homology"/>
<evidence type="ECO:0000259" key="16">
    <source>
        <dbReference type="PROSITE" id="PS50042"/>
    </source>
</evidence>
<feature type="transmembrane region" description="Helical" evidence="15">
    <location>
        <begin position="12"/>
        <end position="35"/>
    </location>
</feature>
<feature type="short sequence motif" description="GXSXG" evidence="13">
    <location>
        <begin position="961"/>
        <end position="965"/>
    </location>
</feature>
<dbReference type="Pfam" id="PF01734">
    <property type="entry name" value="Patatin"/>
    <property type="match status" value="1"/>
</dbReference>
<feature type="domain" description="PNPLA" evidence="17">
    <location>
        <begin position="927"/>
        <end position="1096"/>
    </location>
</feature>
<dbReference type="AlphaFoldDB" id="E4WSS2"/>
<keyword evidence="4 13" id="KW-0378">Hydrolase</keyword>
<dbReference type="FunCoup" id="E4WSS2">
    <property type="interactions" value="36"/>
</dbReference>
<reference evidence="18 19" key="1">
    <citation type="journal article" date="2010" name="Science">
        <title>Plasticity of animal genome architecture unmasked by rapid evolution of a pelagic tunicate.</title>
        <authorList>
            <person name="Denoeud F."/>
            <person name="Henriet S."/>
            <person name="Mungpakdee S."/>
            <person name="Aury J.M."/>
            <person name="Da Silva C."/>
            <person name="Brinkmann H."/>
            <person name="Mikhaleva J."/>
            <person name="Olsen L.C."/>
            <person name="Jubin C."/>
            <person name="Canestro C."/>
            <person name="Bouquet J.M."/>
            <person name="Danks G."/>
            <person name="Poulain J."/>
            <person name="Campsteijn C."/>
            <person name="Adamski M."/>
            <person name="Cross I."/>
            <person name="Yadetie F."/>
            <person name="Muffato M."/>
            <person name="Louis A."/>
            <person name="Butcher S."/>
            <person name="Tsagkogeorga G."/>
            <person name="Konrad A."/>
            <person name="Singh S."/>
            <person name="Jensen M.F."/>
            <person name="Cong E.H."/>
            <person name="Eikeseth-Otteraa H."/>
            <person name="Noel B."/>
            <person name="Anthouard V."/>
            <person name="Porcel B.M."/>
            <person name="Kachouri-Lafond R."/>
            <person name="Nishino A."/>
            <person name="Ugolini M."/>
            <person name="Chourrout P."/>
            <person name="Nishida H."/>
            <person name="Aasland R."/>
            <person name="Huzurbazar S."/>
            <person name="Westhof E."/>
            <person name="Delsuc F."/>
            <person name="Lehrach H."/>
            <person name="Reinhardt R."/>
            <person name="Weissenbach J."/>
            <person name="Roy S.W."/>
            <person name="Artiguenave F."/>
            <person name="Postlethwait J.H."/>
            <person name="Manak J.R."/>
            <person name="Thompson E.M."/>
            <person name="Jaillon O."/>
            <person name="Du Pasquier L."/>
            <person name="Boudinot P."/>
            <person name="Liberles D.A."/>
            <person name="Volff J.N."/>
            <person name="Philippe H."/>
            <person name="Lenhard B."/>
            <person name="Roest Crollius H."/>
            <person name="Wincker P."/>
            <person name="Chourrout D."/>
        </authorList>
    </citation>
    <scope>NUCLEOTIDE SEQUENCE [LARGE SCALE GENOMIC DNA]</scope>
</reference>
<evidence type="ECO:0000256" key="14">
    <source>
        <dbReference type="SAM" id="MobiDB-lite"/>
    </source>
</evidence>
<evidence type="ECO:0000256" key="11">
    <source>
        <dbReference type="ARBA" id="ARBA00048454"/>
    </source>
</evidence>
<dbReference type="GO" id="GO:0004622">
    <property type="term" value="F:phosphatidylcholine lysophospholipase activity"/>
    <property type="evidence" value="ECO:0007669"/>
    <property type="project" value="UniProtKB-EC"/>
</dbReference>
<dbReference type="FunFam" id="2.60.120.10:FF:000012">
    <property type="entry name" value="neuropathy target esterase isoform X2"/>
    <property type="match status" value="1"/>
</dbReference>
<dbReference type="Gene3D" id="3.40.1090.10">
    <property type="entry name" value="Cytosolic phospholipase A2 catalytic domain"/>
    <property type="match status" value="1"/>
</dbReference>
<feature type="region of interest" description="Disordered" evidence="14">
    <location>
        <begin position="41"/>
        <end position="69"/>
    </location>
</feature>
<feature type="domain" description="Cyclic nucleotide-binding" evidence="16">
    <location>
        <begin position="479"/>
        <end position="569"/>
    </location>
</feature>
<accession>E4WSS2</accession>
<dbReference type="PANTHER" id="PTHR14226:SF29">
    <property type="entry name" value="NEUROPATHY TARGET ESTERASE SWS"/>
    <property type="match status" value="1"/>
</dbReference>
<keyword evidence="5 13" id="KW-0442">Lipid degradation</keyword>
<dbReference type="InterPro" id="IPR056556">
    <property type="entry name" value="NTE1_P-loop_dom"/>
</dbReference>
<evidence type="ECO:0000256" key="15">
    <source>
        <dbReference type="SAM" id="Phobius"/>
    </source>
</evidence>
<comment type="catalytic activity">
    <reaction evidence="12">
        <text>1-hexadecanoyl-sn-glycero-3-phosphocholine + H2O = sn-glycerol 3-phosphocholine + hexadecanoate + H(+)</text>
        <dbReference type="Rhea" id="RHEA:40435"/>
        <dbReference type="ChEBI" id="CHEBI:7896"/>
        <dbReference type="ChEBI" id="CHEBI:15377"/>
        <dbReference type="ChEBI" id="CHEBI:15378"/>
        <dbReference type="ChEBI" id="CHEBI:16870"/>
        <dbReference type="ChEBI" id="CHEBI:72998"/>
    </reaction>
    <physiologicalReaction direction="left-to-right" evidence="12">
        <dbReference type="Rhea" id="RHEA:40436"/>
    </physiologicalReaction>
</comment>
<comment type="catalytic activity">
    <reaction evidence="9">
        <text>1-(9Z-octadecenoyl)-sn-glycero-3-phosphocholine + H2O = sn-glycerol 3-phosphocholine + (9Z)-octadecenoate + H(+)</text>
        <dbReference type="Rhea" id="RHEA:40807"/>
        <dbReference type="ChEBI" id="CHEBI:15377"/>
        <dbReference type="ChEBI" id="CHEBI:15378"/>
        <dbReference type="ChEBI" id="CHEBI:16870"/>
        <dbReference type="ChEBI" id="CHEBI:28610"/>
        <dbReference type="ChEBI" id="CHEBI:30823"/>
    </reaction>
    <physiologicalReaction direction="left-to-right" evidence="9">
        <dbReference type="Rhea" id="RHEA:40808"/>
    </physiologicalReaction>
</comment>
<feature type="short sequence motif" description="DGA/G" evidence="13">
    <location>
        <begin position="1083"/>
        <end position="1085"/>
    </location>
</feature>
<dbReference type="PROSITE" id="PS50042">
    <property type="entry name" value="CNMP_BINDING_3"/>
    <property type="match status" value="3"/>
</dbReference>
<dbReference type="InterPro" id="IPR018490">
    <property type="entry name" value="cNMP-bd_dom_sf"/>
</dbReference>
<dbReference type="InParanoid" id="E4WSS2"/>
<comment type="subcellular location">
    <subcellularLocation>
        <location evidence="1">Endoplasmic reticulum membrane</location>
        <topology evidence="1">Single-pass type III membrane protein</topology>
    </subcellularLocation>
</comment>
<evidence type="ECO:0000313" key="19">
    <source>
        <dbReference type="Proteomes" id="UP000001307"/>
    </source>
</evidence>
<comment type="catalytic activity">
    <reaction evidence="11">
        <text>a 1-acyl-sn-glycero-3-phosphocholine + H2O = sn-glycerol 3-phosphocholine + a fatty acid + H(+)</text>
        <dbReference type="Rhea" id="RHEA:15177"/>
        <dbReference type="ChEBI" id="CHEBI:15377"/>
        <dbReference type="ChEBI" id="CHEBI:15378"/>
        <dbReference type="ChEBI" id="CHEBI:16870"/>
        <dbReference type="ChEBI" id="CHEBI:28868"/>
        <dbReference type="ChEBI" id="CHEBI:58168"/>
        <dbReference type="EC" id="3.1.1.5"/>
    </reaction>
    <physiologicalReaction direction="left-to-right" evidence="11">
        <dbReference type="Rhea" id="RHEA:15178"/>
    </physiologicalReaction>
</comment>
<sequence length="1276" mass="144464">MITRILEFWAQSGWVELFIASLIIFITTTAILFILKNPKKHDDKNGNSDDKSGELSTPPESDETKNKLPRQYRRLKRQATKKFDELRRATHSKIISIHDKLRDGLPTGQPYFNIPKISHSGRPLSQKERTQILLKKLLQLEKEPEHLLVKQIPEYLLKGDSDIEIDDRLPIEFMFLLKTVRVFGHFDKPVFLSLCKHMKVQELKQDEYLFNIGDKDEWIYVVQTGQIDLFVQQGSHEKLIAEIRPGQSIASLLSVLDVLTGNAAPYKTVSAKARVDSTIIKLPASSILQEFESFPASLVRIVQMIMLRLQRVTFLALHDYLGLSEELIDSQAKSSLHRTPSRNSSIKTSVSSDDALNSPNVNSRRRTSSITGRRPRFSEVATVFEVATDDNVSEKTNTATYKQGKNVNNDFNSAIERAFCRDTDDDCHSDAVGSPSTNKETPTKTSKKTSFISFFDEELFEDSVQELADIFGLENSDAIADKLDMAKVEGGTVICDEGDQDPCLYYIVSGCLVAQQRCGDRSATLYEATRGSISGQLSVLTGEPTFFKTTARENSILLKMQKSDFYALMRDYPRVVLNLAATVVSRLSKFVRQIDFALDWVQYEAGQQLFAENEPADCIYIVLSGRLRGVKAEGIVCEFGRGETVGLMDLFRSQYRTLSVHAVRDTEVARIPAALMEHIKRLFPSTIQNIIALMTDQVAINQSHQIMANQQNIFNKETYGGLANQLANVSTVAVLTSDPDVPLEIFSIEVANALNAHGKVQRLASDLVKRRLGERIFEVQNEFRLTTWLGQQEDIHRVTIYQCDEKLTGWTKRCLRQADCILVVALGGSKSKMGSLEHEIENFATRALKVLVLLHNEEAETPHKTAEWLNIRGWLTTHFHIKVPSLMMKKNASRLRKELLEKIREKNESPFSDFSRLARFITGRSVGIVFGGGVKMVSKCFQIAFIEQLIAKGIPIDMVGGTSIGSLVGALYAKYRDVDTMNVHMKDFCKRMSSLFTKILDITYPITAMFSGRGFNREIQQTVMETQIEDLWIPYFAISTDLTVSRMRVHTCGSLWRYVRGSMTLTGYLPPICDPRDGHYLVDGGYINNLPVDVAKTRGANIVLAIDVGAREDANLHNYGDYISGWYLLWQKWWPWAKTLRIPDLNEIQSRLAYIANNHLLEEFINSDACVYMRIENIDKFATMDFDKFDPIYDFGRENTSKILTEEIVENVKSTFSDQSRTLVKKKMKKSPTFVDLAAIFEKLPTPLKTSVSRAFLSEHSENEDEERLNPGYVSG</sequence>
<dbReference type="Proteomes" id="UP000001307">
    <property type="component" value="Unassembled WGS sequence"/>
</dbReference>
<dbReference type="EMBL" id="FN653016">
    <property type="protein sequence ID" value="CBY06753.1"/>
    <property type="molecule type" value="Genomic_DNA"/>
</dbReference>
<keyword evidence="6 15" id="KW-1133">Transmembrane helix</keyword>
<dbReference type="InterPro" id="IPR002641">
    <property type="entry name" value="PNPLA_dom"/>
</dbReference>
<feature type="compositionally biased region" description="Basic and acidic residues" evidence="14">
    <location>
        <begin position="41"/>
        <end position="53"/>
    </location>
</feature>
<dbReference type="InterPro" id="IPR016035">
    <property type="entry name" value="Acyl_Trfase/lysoPLipase"/>
</dbReference>
<dbReference type="InterPro" id="IPR014710">
    <property type="entry name" value="RmlC-like_jellyroll"/>
</dbReference>
<keyword evidence="7 13" id="KW-0443">Lipid metabolism</keyword>
<feature type="domain" description="Cyclic nucleotide-binding" evidence="16">
    <location>
        <begin position="597"/>
        <end position="671"/>
    </location>
</feature>
<keyword evidence="3 15" id="KW-0812">Transmembrane</keyword>
<dbReference type="GO" id="GO:0016042">
    <property type="term" value="P:lipid catabolic process"/>
    <property type="evidence" value="ECO:0007669"/>
    <property type="project" value="UniProtKB-UniRule"/>
</dbReference>